<keyword evidence="3" id="KW-1185">Reference proteome</keyword>
<dbReference type="Proteomes" id="UP000799118">
    <property type="component" value="Unassembled WGS sequence"/>
</dbReference>
<keyword evidence="1" id="KW-0732">Signal</keyword>
<dbReference type="InterPro" id="IPR011051">
    <property type="entry name" value="RmlC_Cupin_sf"/>
</dbReference>
<protein>
    <submittedName>
        <fullName evidence="2">RmlC-like cupin</fullName>
    </submittedName>
</protein>
<dbReference type="CDD" id="cd20281">
    <property type="entry name" value="cupin_QDO_C"/>
    <property type="match status" value="1"/>
</dbReference>
<name>A0A6A4H437_9AGAR</name>
<evidence type="ECO:0000256" key="1">
    <source>
        <dbReference type="SAM" id="SignalP"/>
    </source>
</evidence>
<dbReference type="OrthoDB" id="5370773at2759"/>
<sequence>MQLLASLAFAAIGFSSAAASSLWVTEAPAYVRPYLIERFAPAQAVAVGPQIYRFPVTGPSSGGAFSLISTAAPSSGDLGVLPHLHQTHYENFFCLKGGFQVWADKDDVGVNEARKLTVGDFGAVPSNTTHTFQLTEPNSEMTGVIQPGGFEDLFFAIATSNYTAPTMSPFNYTAWNASTGAGGDASEISALEAFDVYAQLDFIPRRDFVNGTAPSTSVWHDGPNELANDSSTPYFVAADYGPKYLYKGSAYEIVQPLITPLQGNGSFTMGTLTLSRPLNGSIPASITLANHTAFQVIEGGLTMEMSGETNTLFTGDVAFIPGGTAFAYWSLGVFAKVLYIGAGSETLDQLLLKNATSWEFAVFPTNY</sequence>
<dbReference type="InterPro" id="IPR052538">
    <property type="entry name" value="Flavonoid_dioxygenase-like"/>
</dbReference>
<dbReference type="EMBL" id="ML769584">
    <property type="protein sequence ID" value="KAE9392959.1"/>
    <property type="molecule type" value="Genomic_DNA"/>
</dbReference>
<organism evidence="2 3">
    <name type="scientific">Gymnopus androsaceus JB14</name>
    <dbReference type="NCBI Taxonomy" id="1447944"/>
    <lineage>
        <taxon>Eukaryota</taxon>
        <taxon>Fungi</taxon>
        <taxon>Dikarya</taxon>
        <taxon>Basidiomycota</taxon>
        <taxon>Agaricomycotina</taxon>
        <taxon>Agaricomycetes</taxon>
        <taxon>Agaricomycetidae</taxon>
        <taxon>Agaricales</taxon>
        <taxon>Marasmiineae</taxon>
        <taxon>Omphalotaceae</taxon>
        <taxon>Gymnopus</taxon>
    </lineage>
</organism>
<dbReference type="PANTHER" id="PTHR43346">
    <property type="entry name" value="LIGAND BINDING DOMAIN PROTEIN, PUTATIVE (AFU_ORTHOLOGUE AFUA_6G14370)-RELATED"/>
    <property type="match status" value="1"/>
</dbReference>
<dbReference type="CDD" id="cd02215">
    <property type="entry name" value="cupin_QDO_N_C"/>
    <property type="match status" value="1"/>
</dbReference>
<feature type="signal peptide" evidence="1">
    <location>
        <begin position="1"/>
        <end position="19"/>
    </location>
</feature>
<dbReference type="AlphaFoldDB" id="A0A6A4H437"/>
<dbReference type="SUPFAM" id="SSF51182">
    <property type="entry name" value="RmlC-like cupins"/>
    <property type="match status" value="1"/>
</dbReference>
<dbReference type="PANTHER" id="PTHR43346:SF1">
    <property type="entry name" value="QUERCETIN 2,3-DIOXYGENASE-RELATED"/>
    <property type="match status" value="1"/>
</dbReference>
<proteinExistence type="predicted"/>
<gene>
    <name evidence="2" type="ORF">BT96DRAFT_887640</name>
</gene>
<evidence type="ECO:0000313" key="3">
    <source>
        <dbReference type="Proteomes" id="UP000799118"/>
    </source>
</evidence>
<reference evidence="2" key="1">
    <citation type="journal article" date="2019" name="Environ. Microbiol.">
        <title>Fungal ecological strategies reflected in gene transcription - a case study of two litter decomposers.</title>
        <authorList>
            <person name="Barbi F."/>
            <person name="Kohler A."/>
            <person name="Barry K."/>
            <person name="Baskaran P."/>
            <person name="Daum C."/>
            <person name="Fauchery L."/>
            <person name="Ihrmark K."/>
            <person name="Kuo A."/>
            <person name="LaButti K."/>
            <person name="Lipzen A."/>
            <person name="Morin E."/>
            <person name="Grigoriev I.V."/>
            <person name="Henrissat B."/>
            <person name="Lindahl B."/>
            <person name="Martin F."/>
        </authorList>
    </citation>
    <scope>NUCLEOTIDE SEQUENCE</scope>
    <source>
        <strain evidence="2">JB14</strain>
    </source>
</reference>
<feature type="chain" id="PRO_5025395971" evidence="1">
    <location>
        <begin position="20"/>
        <end position="367"/>
    </location>
</feature>
<dbReference type="InterPro" id="IPR014710">
    <property type="entry name" value="RmlC-like_jellyroll"/>
</dbReference>
<evidence type="ECO:0000313" key="2">
    <source>
        <dbReference type="EMBL" id="KAE9392959.1"/>
    </source>
</evidence>
<dbReference type="Gene3D" id="2.60.120.10">
    <property type="entry name" value="Jelly Rolls"/>
    <property type="match status" value="2"/>
</dbReference>
<accession>A0A6A4H437</accession>